<dbReference type="PANTHER" id="PTHR24064">
    <property type="entry name" value="SOLUTE CARRIER FAMILY 22 MEMBER"/>
    <property type="match status" value="1"/>
</dbReference>
<feature type="transmembrane region" description="Helical" evidence="5">
    <location>
        <begin position="251"/>
        <end position="268"/>
    </location>
</feature>
<organism evidence="7 8">
    <name type="scientific">Setaria digitata</name>
    <dbReference type="NCBI Taxonomy" id="48799"/>
    <lineage>
        <taxon>Eukaryota</taxon>
        <taxon>Metazoa</taxon>
        <taxon>Ecdysozoa</taxon>
        <taxon>Nematoda</taxon>
        <taxon>Chromadorea</taxon>
        <taxon>Rhabditida</taxon>
        <taxon>Spirurina</taxon>
        <taxon>Spiruromorpha</taxon>
        <taxon>Filarioidea</taxon>
        <taxon>Setariidae</taxon>
        <taxon>Setaria</taxon>
    </lineage>
</organism>
<dbReference type="InterPro" id="IPR036259">
    <property type="entry name" value="MFS_trans_sf"/>
</dbReference>
<keyword evidence="3 5" id="KW-1133">Transmembrane helix</keyword>
<sequence length="589" mass="66521">MDFDTLLIEVGDFGPFQITLFFVICLPASLPSAFSAFNQPFVVGQPAHRCRLPEGRDDLTPLSDYATEDDMSCRQYNATEVDLFRNLGINISNKKEYLKNLSLISCQLGWIYDNSVYIDTLVTEYDLVCDRKYWVDLTSMAFYIGSFIGNVLFGYIADKFGRRISFFIILGILVVCGTLNSFAWNIYSFIVLRFLTGLAFPALFQLPFIISMEFMGKSGRIFSSILLDVFFAAAMVLLGILAMILRRWRQLIFFSNAPFIILFVYYFIVPESPRWLVSVGRYTEAKNIIKRLAKINGRSEVDVDELMIKFIRNTYNMVAHSNKHNLTDLFRTPNLRKKTILITYIWFVNAVVYNCLTYNISNLPVNDFLSFIINGAVELPAYFIVWPLLGTIGRRWSLAGPMILAGLACISTVLSPVTREHPLFIAIMAYVSKFGIAGSFAVIYLFSGEIYPTVVRAIGMGMSSMVAGSGLILAPYVVRLGDYLRILPLVIMGLLSVTAGIASFFLPETMGKPIPQTLEEAELFGKSQQFKFFPKQDEAASCLYTRLIPFRAKKQAEVSLTEMKSKKTGSSRELFGFLMMDENSKEVLV</sequence>
<evidence type="ECO:0000256" key="5">
    <source>
        <dbReference type="SAM" id="Phobius"/>
    </source>
</evidence>
<feature type="transmembrane region" description="Helical" evidence="5">
    <location>
        <begin position="396"/>
        <end position="417"/>
    </location>
</feature>
<reference evidence="8" key="1">
    <citation type="submission" date="2022-11" db="UniProtKB">
        <authorList>
            <consortium name="WormBaseParasite"/>
        </authorList>
    </citation>
    <scope>IDENTIFICATION</scope>
</reference>
<evidence type="ECO:0000313" key="8">
    <source>
        <dbReference type="WBParaSite" id="sdigi.contig55.g3121.t1"/>
    </source>
</evidence>
<evidence type="ECO:0000256" key="4">
    <source>
        <dbReference type="ARBA" id="ARBA00023136"/>
    </source>
</evidence>
<keyword evidence="7" id="KW-1185">Reference proteome</keyword>
<accession>A0A915PXC4</accession>
<feature type="transmembrane region" description="Helical" evidence="5">
    <location>
        <begin position="164"/>
        <end position="184"/>
    </location>
</feature>
<protein>
    <submittedName>
        <fullName evidence="8">Major facilitator superfamily (MFS) profile domain-containing protein</fullName>
    </submittedName>
</protein>
<evidence type="ECO:0000256" key="2">
    <source>
        <dbReference type="ARBA" id="ARBA00022692"/>
    </source>
</evidence>
<evidence type="ECO:0000256" key="3">
    <source>
        <dbReference type="ARBA" id="ARBA00022989"/>
    </source>
</evidence>
<feature type="transmembrane region" description="Helical" evidence="5">
    <location>
        <begin position="423"/>
        <end position="446"/>
    </location>
</feature>
<dbReference type="GO" id="GO:0022857">
    <property type="term" value="F:transmembrane transporter activity"/>
    <property type="evidence" value="ECO:0007669"/>
    <property type="project" value="InterPro"/>
</dbReference>
<feature type="transmembrane region" description="Helical" evidence="5">
    <location>
        <begin position="339"/>
        <end position="356"/>
    </location>
</feature>
<feature type="transmembrane region" description="Helical" evidence="5">
    <location>
        <begin position="458"/>
        <end position="478"/>
    </location>
</feature>
<proteinExistence type="predicted"/>
<evidence type="ECO:0000313" key="7">
    <source>
        <dbReference type="Proteomes" id="UP000887581"/>
    </source>
</evidence>
<name>A0A915PXC4_9BILA</name>
<dbReference type="CDD" id="cd17317">
    <property type="entry name" value="MFS_SLC22"/>
    <property type="match status" value="1"/>
</dbReference>
<feature type="transmembrane region" description="Helical" evidence="5">
    <location>
        <begin position="368"/>
        <end position="389"/>
    </location>
</feature>
<dbReference type="Gene3D" id="1.20.1250.20">
    <property type="entry name" value="MFS general substrate transporter like domains"/>
    <property type="match status" value="1"/>
</dbReference>
<feature type="transmembrane region" description="Helical" evidence="5">
    <location>
        <begin position="484"/>
        <end position="506"/>
    </location>
</feature>
<dbReference type="InterPro" id="IPR005828">
    <property type="entry name" value="MFS_sugar_transport-like"/>
</dbReference>
<feature type="transmembrane region" description="Helical" evidence="5">
    <location>
        <begin position="140"/>
        <end position="157"/>
    </location>
</feature>
<dbReference type="WBParaSite" id="sdigi.contig55.g3121.t1">
    <property type="protein sequence ID" value="sdigi.contig55.g3121.t1"/>
    <property type="gene ID" value="sdigi.contig55.g3121"/>
</dbReference>
<dbReference type="AlphaFoldDB" id="A0A915PXC4"/>
<feature type="domain" description="Major facilitator superfamily (MFS) profile" evidence="6">
    <location>
        <begin position="81"/>
        <end position="511"/>
    </location>
</feature>
<evidence type="ECO:0000256" key="1">
    <source>
        <dbReference type="ARBA" id="ARBA00004141"/>
    </source>
</evidence>
<dbReference type="Pfam" id="PF00083">
    <property type="entry name" value="Sugar_tr"/>
    <property type="match status" value="1"/>
</dbReference>
<feature type="transmembrane region" description="Helical" evidence="5">
    <location>
        <begin position="222"/>
        <end position="245"/>
    </location>
</feature>
<dbReference type="InterPro" id="IPR020846">
    <property type="entry name" value="MFS_dom"/>
</dbReference>
<feature type="transmembrane region" description="Helical" evidence="5">
    <location>
        <begin position="190"/>
        <end position="210"/>
    </location>
</feature>
<dbReference type="GO" id="GO:0016020">
    <property type="term" value="C:membrane"/>
    <property type="evidence" value="ECO:0007669"/>
    <property type="project" value="UniProtKB-SubCell"/>
</dbReference>
<keyword evidence="2 5" id="KW-0812">Transmembrane</keyword>
<dbReference type="PROSITE" id="PS50850">
    <property type="entry name" value="MFS"/>
    <property type="match status" value="1"/>
</dbReference>
<dbReference type="Proteomes" id="UP000887581">
    <property type="component" value="Unplaced"/>
</dbReference>
<comment type="subcellular location">
    <subcellularLocation>
        <location evidence="1">Membrane</location>
        <topology evidence="1">Multi-pass membrane protein</topology>
    </subcellularLocation>
</comment>
<keyword evidence="4 5" id="KW-0472">Membrane</keyword>
<evidence type="ECO:0000259" key="6">
    <source>
        <dbReference type="PROSITE" id="PS50850"/>
    </source>
</evidence>
<dbReference type="SUPFAM" id="SSF103473">
    <property type="entry name" value="MFS general substrate transporter"/>
    <property type="match status" value="1"/>
</dbReference>